<dbReference type="Proteomes" id="UP001501009">
    <property type="component" value="Unassembled WGS sequence"/>
</dbReference>
<evidence type="ECO:0000256" key="4">
    <source>
        <dbReference type="ARBA" id="ARBA00022833"/>
    </source>
</evidence>
<evidence type="ECO:0000256" key="5">
    <source>
        <dbReference type="ARBA" id="ARBA00023049"/>
    </source>
</evidence>
<evidence type="ECO:0000256" key="2">
    <source>
        <dbReference type="ARBA" id="ARBA00022723"/>
    </source>
</evidence>
<keyword evidence="11" id="KW-1185">Reference proteome</keyword>
<keyword evidence="8" id="KW-1133">Transmembrane helix</keyword>
<evidence type="ECO:0000256" key="7">
    <source>
        <dbReference type="SAM" id="MobiDB-lite"/>
    </source>
</evidence>
<evidence type="ECO:0000313" key="11">
    <source>
        <dbReference type="Proteomes" id="UP001501009"/>
    </source>
</evidence>
<evidence type="ECO:0000256" key="6">
    <source>
        <dbReference type="RuleBase" id="RU003983"/>
    </source>
</evidence>
<feature type="transmembrane region" description="Helical" evidence="8">
    <location>
        <begin position="6"/>
        <end position="23"/>
    </location>
</feature>
<feature type="domain" description="Peptidase M48" evidence="9">
    <location>
        <begin position="122"/>
        <end position="184"/>
    </location>
</feature>
<comment type="caution">
    <text evidence="10">The sequence shown here is derived from an EMBL/GenBank/DDBJ whole genome shotgun (WGS) entry which is preliminary data.</text>
</comment>
<protein>
    <recommendedName>
        <fullName evidence="9">Peptidase M48 domain-containing protein</fullName>
    </recommendedName>
</protein>
<evidence type="ECO:0000256" key="3">
    <source>
        <dbReference type="ARBA" id="ARBA00022801"/>
    </source>
</evidence>
<keyword evidence="3 6" id="KW-0378">Hydrolase</keyword>
<feature type="region of interest" description="Disordered" evidence="7">
    <location>
        <begin position="305"/>
        <end position="354"/>
    </location>
</feature>
<dbReference type="Pfam" id="PF01435">
    <property type="entry name" value="Peptidase_M48"/>
    <property type="match status" value="1"/>
</dbReference>
<feature type="transmembrane region" description="Helical" evidence="8">
    <location>
        <begin position="35"/>
        <end position="61"/>
    </location>
</feature>
<name>A0ABP7HX08_9ACTN</name>
<proteinExistence type="inferred from homology"/>
<keyword evidence="4 6" id="KW-0862">Zinc</keyword>
<accession>A0ABP7HX08</accession>
<feature type="transmembrane region" description="Helical" evidence="8">
    <location>
        <begin position="81"/>
        <end position="105"/>
    </location>
</feature>
<keyword evidence="8" id="KW-0472">Membrane</keyword>
<keyword evidence="5 6" id="KW-0482">Metalloprotease</keyword>
<evidence type="ECO:0000259" key="9">
    <source>
        <dbReference type="Pfam" id="PF01435"/>
    </source>
</evidence>
<gene>
    <name evidence="10" type="ORF">GCM10022403_045580</name>
</gene>
<reference evidence="11" key="1">
    <citation type="journal article" date="2019" name="Int. J. Syst. Evol. Microbiol.">
        <title>The Global Catalogue of Microorganisms (GCM) 10K type strain sequencing project: providing services to taxonomists for standard genome sequencing and annotation.</title>
        <authorList>
            <consortium name="The Broad Institute Genomics Platform"/>
            <consortium name="The Broad Institute Genome Sequencing Center for Infectious Disease"/>
            <person name="Wu L."/>
            <person name="Ma J."/>
        </authorList>
    </citation>
    <scope>NUCLEOTIDE SEQUENCE [LARGE SCALE GENOMIC DNA]</scope>
    <source>
        <strain evidence="11">JCM 17138</strain>
    </source>
</reference>
<keyword evidence="1 6" id="KW-0645">Protease</keyword>
<evidence type="ECO:0000256" key="1">
    <source>
        <dbReference type="ARBA" id="ARBA00022670"/>
    </source>
</evidence>
<dbReference type="InterPro" id="IPR052173">
    <property type="entry name" value="Beta-lactam_resp_regulator"/>
</dbReference>
<dbReference type="Gene3D" id="3.30.2010.10">
    <property type="entry name" value="Metalloproteases ('zincins'), catalytic domain"/>
    <property type="match status" value="1"/>
</dbReference>
<comment type="cofactor">
    <cofactor evidence="6">
        <name>Zn(2+)</name>
        <dbReference type="ChEBI" id="CHEBI:29105"/>
    </cofactor>
    <text evidence="6">Binds 1 zinc ion per subunit.</text>
</comment>
<dbReference type="PANTHER" id="PTHR34978">
    <property type="entry name" value="POSSIBLE SENSOR-TRANSDUCER PROTEIN BLAR"/>
    <property type="match status" value="1"/>
</dbReference>
<keyword evidence="2" id="KW-0479">Metal-binding</keyword>
<dbReference type="CDD" id="cd07326">
    <property type="entry name" value="M56_BlaR1_MecR1_like"/>
    <property type="match status" value="1"/>
</dbReference>
<evidence type="ECO:0000256" key="8">
    <source>
        <dbReference type="SAM" id="Phobius"/>
    </source>
</evidence>
<sequence>MRFSVYVPLMVTVVLAVLVPGPARRLAPRPAAWALACAALVTALGWLGSLALLAFAGFAQIPVVAKEGEWSVPALRADDPVYLTVATLAALALAASCAGLGVAAVRQVRHLRWARRECRRLPGDTELAVLDDPSPDAFALPGAPGRIVVSCGMLRCLADGEREALLAHERAHLHRRHHLFQALWRLTAAANPLLRPLADAGCFVLERWADEEAAAHIGDRRTVARAVGRAALASAAHPPRNALAATGGAVPQRVRALLAPPPRSRALPFVGGAALLVLCCTSLASAASDSEEMIESAKHATCTAEVEDASASTAPAPPREHRHGRCRDHDRPGTLERPGPDGPDGLRGPGTPRR</sequence>
<evidence type="ECO:0000313" key="10">
    <source>
        <dbReference type="EMBL" id="GAA3806414.1"/>
    </source>
</evidence>
<comment type="similarity">
    <text evidence="6">Belongs to the peptidase M48 family.</text>
</comment>
<organism evidence="10 11">
    <name type="scientific">Streptomyces coacervatus</name>
    <dbReference type="NCBI Taxonomy" id="647381"/>
    <lineage>
        <taxon>Bacteria</taxon>
        <taxon>Bacillati</taxon>
        <taxon>Actinomycetota</taxon>
        <taxon>Actinomycetes</taxon>
        <taxon>Kitasatosporales</taxon>
        <taxon>Streptomycetaceae</taxon>
        <taxon>Streptomyces</taxon>
    </lineage>
</organism>
<dbReference type="EMBL" id="BAABDE010000020">
    <property type="protein sequence ID" value="GAA3806414.1"/>
    <property type="molecule type" value="Genomic_DNA"/>
</dbReference>
<keyword evidence="8" id="KW-0812">Transmembrane</keyword>
<dbReference type="PANTHER" id="PTHR34978:SF3">
    <property type="entry name" value="SLR0241 PROTEIN"/>
    <property type="match status" value="1"/>
</dbReference>
<dbReference type="InterPro" id="IPR001915">
    <property type="entry name" value="Peptidase_M48"/>
</dbReference>